<dbReference type="GO" id="GO:0006355">
    <property type="term" value="P:regulation of DNA-templated transcription"/>
    <property type="evidence" value="ECO:0007669"/>
    <property type="project" value="InterPro"/>
</dbReference>
<dbReference type="PANTHER" id="PTHR48111:SF1">
    <property type="entry name" value="TWO-COMPONENT RESPONSE REGULATOR ORR33"/>
    <property type="match status" value="1"/>
</dbReference>
<keyword evidence="10" id="KW-0614">Plasmid</keyword>
<dbReference type="AlphaFoldDB" id="A0AAU8ASB7"/>
<dbReference type="SMART" id="SM00862">
    <property type="entry name" value="Trans_reg_C"/>
    <property type="match status" value="1"/>
</dbReference>
<reference evidence="10" key="1">
    <citation type="submission" date="2023-02" db="EMBL/GenBank/DDBJ databases">
        <title>Description and genomic characterization of Salipiger bruguierae sp. nov., isolated from the sediment of mangrove plant Bruguiera sexangula.</title>
        <authorList>
            <person name="Long M."/>
        </authorList>
    </citation>
    <scope>NUCLEOTIDE SEQUENCE</scope>
    <source>
        <strain evidence="10">H15</strain>
        <plasmid evidence="10">unnamed3</plasmid>
    </source>
</reference>
<name>A0AAU8ASB7_9RHOB</name>
<evidence type="ECO:0000256" key="5">
    <source>
        <dbReference type="ARBA" id="ARBA00023163"/>
    </source>
</evidence>
<keyword evidence="4 7" id="KW-0238">DNA-binding</keyword>
<evidence type="ECO:0000256" key="2">
    <source>
        <dbReference type="ARBA" id="ARBA00023012"/>
    </source>
</evidence>
<evidence type="ECO:0000256" key="1">
    <source>
        <dbReference type="ARBA" id="ARBA00022553"/>
    </source>
</evidence>
<feature type="domain" description="OmpR/PhoB-type" evidence="9">
    <location>
        <begin position="128"/>
        <end position="229"/>
    </location>
</feature>
<evidence type="ECO:0000259" key="9">
    <source>
        <dbReference type="PROSITE" id="PS51755"/>
    </source>
</evidence>
<evidence type="ECO:0000256" key="4">
    <source>
        <dbReference type="ARBA" id="ARBA00023125"/>
    </source>
</evidence>
<dbReference type="InterPro" id="IPR036388">
    <property type="entry name" value="WH-like_DNA-bd_sf"/>
</dbReference>
<dbReference type="GO" id="GO:0000156">
    <property type="term" value="F:phosphorelay response regulator activity"/>
    <property type="evidence" value="ECO:0007669"/>
    <property type="project" value="TreeGrafter"/>
</dbReference>
<dbReference type="SMART" id="SM00448">
    <property type="entry name" value="REC"/>
    <property type="match status" value="1"/>
</dbReference>
<proteinExistence type="predicted"/>
<dbReference type="SUPFAM" id="SSF52172">
    <property type="entry name" value="CheY-like"/>
    <property type="match status" value="1"/>
</dbReference>
<dbReference type="PROSITE" id="PS51755">
    <property type="entry name" value="OMPR_PHOB"/>
    <property type="match status" value="1"/>
</dbReference>
<keyword evidence="5" id="KW-0804">Transcription</keyword>
<dbReference type="GO" id="GO:0005829">
    <property type="term" value="C:cytosol"/>
    <property type="evidence" value="ECO:0007669"/>
    <property type="project" value="TreeGrafter"/>
</dbReference>
<dbReference type="CDD" id="cd17574">
    <property type="entry name" value="REC_OmpR"/>
    <property type="match status" value="1"/>
</dbReference>
<dbReference type="Gene3D" id="6.10.250.690">
    <property type="match status" value="1"/>
</dbReference>
<dbReference type="InterPro" id="IPR001789">
    <property type="entry name" value="Sig_transdc_resp-reg_receiver"/>
</dbReference>
<dbReference type="Pfam" id="PF00486">
    <property type="entry name" value="Trans_reg_C"/>
    <property type="match status" value="1"/>
</dbReference>
<sequence>MGTVTILVVDDELGVRKVLRAAFESENWDVLEARDRASLFDALSSHRVDLITLDLMLGNEDGLELAHQLRGRRNIPILMISGKATAADRIRGLEFGADDYIVKPFHIKEVILRVKRTLELYRREISAQVNILFDHAIFQVRRGVLTSIDGTPVDLTDLERKLLALFVQHPGRILSRDEISQTLHGRNWSPEDRTIDGHVARLRRKIETSEPEPARLIRSVRGVGYVFTGDVRIARGEAGLPGQHPDDDRQ</sequence>
<evidence type="ECO:0000256" key="6">
    <source>
        <dbReference type="PROSITE-ProRule" id="PRU00169"/>
    </source>
</evidence>
<dbReference type="InterPro" id="IPR001867">
    <property type="entry name" value="OmpR/PhoB-type_DNA-bd"/>
</dbReference>
<feature type="modified residue" description="4-aspartylphosphate" evidence="6">
    <location>
        <position position="54"/>
    </location>
</feature>
<evidence type="ECO:0000313" key="10">
    <source>
        <dbReference type="EMBL" id="XCC97540.1"/>
    </source>
</evidence>
<keyword evidence="2" id="KW-0902">Two-component regulatory system</keyword>
<evidence type="ECO:0000256" key="7">
    <source>
        <dbReference type="PROSITE-ProRule" id="PRU01091"/>
    </source>
</evidence>
<dbReference type="PANTHER" id="PTHR48111">
    <property type="entry name" value="REGULATOR OF RPOS"/>
    <property type="match status" value="1"/>
</dbReference>
<accession>A0AAU8ASB7</accession>
<organism evidence="10">
    <name type="scientific">Alloyangia sp. H15</name>
    <dbReference type="NCBI Taxonomy" id="3029062"/>
    <lineage>
        <taxon>Bacteria</taxon>
        <taxon>Pseudomonadati</taxon>
        <taxon>Pseudomonadota</taxon>
        <taxon>Alphaproteobacteria</taxon>
        <taxon>Rhodobacterales</taxon>
        <taxon>Roseobacteraceae</taxon>
        <taxon>Alloyangia</taxon>
    </lineage>
</organism>
<protein>
    <submittedName>
        <fullName evidence="10">Response regulator transcription factor</fullName>
    </submittedName>
</protein>
<feature type="domain" description="Response regulatory" evidence="8">
    <location>
        <begin position="5"/>
        <end position="118"/>
    </location>
</feature>
<keyword evidence="3" id="KW-0805">Transcription regulation</keyword>
<evidence type="ECO:0000256" key="3">
    <source>
        <dbReference type="ARBA" id="ARBA00023015"/>
    </source>
</evidence>
<dbReference type="Gene3D" id="1.10.10.10">
    <property type="entry name" value="Winged helix-like DNA-binding domain superfamily/Winged helix DNA-binding domain"/>
    <property type="match status" value="1"/>
</dbReference>
<dbReference type="RefSeq" id="WP_353476429.1">
    <property type="nucleotide sequence ID" value="NZ_CP123388.1"/>
</dbReference>
<dbReference type="PROSITE" id="PS50110">
    <property type="entry name" value="RESPONSE_REGULATORY"/>
    <property type="match status" value="1"/>
</dbReference>
<evidence type="ECO:0000259" key="8">
    <source>
        <dbReference type="PROSITE" id="PS50110"/>
    </source>
</evidence>
<dbReference type="GO" id="GO:0000976">
    <property type="term" value="F:transcription cis-regulatory region binding"/>
    <property type="evidence" value="ECO:0007669"/>
    <property type="project" value="TreeGrafter"/>
</dbReference>
<dbReference type="InterPro" id="IPR039420">
    <property type="entry name" value="WalR-like"/>
</dbReference>
<geneLocation type="plasmid" evidence="10">
    <name>unnamed3</name>
</geneLocation>
<feature type="DNA-binding region" description="OmpR/PhoB-type" evidence="7">
    <location>
        <begin position="128"/>
        <end position="229"/>
    </location>
</feature>
<dbReference type="CDD" id="cd00383">
    <property type="entry name" value="trans_reg_C"/>
    <property type="match status" value="1"/>
</dbReference>
<dbReference type="Gene3D" id="3.40.50.2300">
    <property type="match status" value="1"/>
</dbReference>
<keyword evidence="1 6" id="KW-0597">Phosphoprotein</keyword>
<dbReference type="GO" id="GO:0032993">
    <property type="term" value="C:protein-DNA complex"/>
    <property type="evidence" value="ECO:0007669"/>
    <property type="project" value="TreeGrafter"/>
</dbReference>
<gene>
    <name evidence="10" type="ORF">PVT71_26285</name>
</gene>
<dbReference type="InterPro" id="IPR011006">
    <property type="entry name" value="CheY-like_superfamily"/>
</dbReference>
<dbReference type="Pfam" id="PF00072">
    <property type="entry name" value="Response_reg"/>
    <property type="match status" value="1"/>
</dbReference>
<dbReference type="EMBL" id="CP123388">
    <property type="protein sequence ID" value="XCC97540.1"/>
    <property type="molecule type" value="Genomic_DNA"/>
</dbReference>